<organism evidence="2 3">
    <name type="scientific">Syntrophobacter fumaroxidans (strain DSM 10017 / MPOB)</name>
    <dbReference type="NCBI Taxonomy" id="335543"/>
    <lineage>
        <taxon>Bacteria</taxon>
        <taxon>Pseudomonadati</taxon>
        <taxon>Thermodesulfobacteriota</taxon>
        <taxon>Syntrophobacteria</taxon>
        <taxon>Syntrophobacterales</taxon>
        <taxon>Syntrophobacteraceae</taxon>
        <taxon>Syntrophobacter</taxon>
    </lineage>
</organism>
<accession>A0LHS3</accession>
<protein>
    <recommendedName>
        <fullName evidence="1">Ubiquitin Mut7-C domain-containing protein</fullName>
    </recommendedName>
</protein>
<dbReference type="AlphaFoldDB" id="A0LHS3"/>
<feature type="domain" description="Ubiquitin Mut7-C" evidence="1">
    <location>
        <begin position="18"/>
        <end position="88"/>
    </location>
</feature>
<dbReference type="InterPro" id="IPR012675">
    <property type="entry name" value="Beta-grasp_dom_sf"/>
</dbReference>
<evidence type="ECO:0000259" key="1">
    <source>
        <dbReference type="Pfam" id="PF14451"/>
    </source>
</evidence>
<name>A0LHS3_SYNFM</name>
<dbReference type="STRING" id="335543.Sfum_1283"/>
<gene>
    <name evidence="2" type="ordered locus">Sfum_1283</name>
</gene>
<dbReference type="InterPro" id="IPR016155">
    <property type="entry name" value="Mopterin_synth/thiamin_S_b"/>
</dbReference>
<keyword evidence="3" id="KW-1185">Reference proteome</keyword>
<dbReference type="KEGG" id="sfu:Sfum_1283"/>
<dbReference type="EMBL" id="CP000478">
    <property type="protein sequence ID" value="ABK16975.1"/>
    <property type="molecule type" value="Genomic_DNA"/>
</dbReference>
<dbReference type="eggNOG" id="COG1977">
    <property type="taxonomic scope" value="Bacteria"/>
</dbReference>
<dbReference type="InterPro" id="IPR027798">
    <property type="entry name" value="Ub_Mut7C"/>
</dbReference>
<dbReference type="Pfam" id="PF14451">
    <property type="entry name" value="Ub-Mut7C"/>
    <property type="match status" value="1"/>
</dbReference>
<reference evidence="2 3" key="1">
    <citation type="submission" date="2006-10" db="EMBL/GenBank/DDBJ databases">
        <title>Complete sequence of Syntrophobacter fumaroxidans MPOB.</title>
        <authorList>
            <consortium name="US DOE Joint Genome Institute"/>
            <person name="Copeland A."/>
            <person name="Lucas S."/>
            <person name="Lapidus A."/>
            <person name="Barry K."/>
            <person name="Detter J.C."/>
            <person name="Glavina del Rio T."/>
            <person name="Hammon N."/>
            <person name="Israni S."/>
            <person name="Pitluck S."/>
            <person name="Goltsman E.G."/>
            <person name="Martinez M."/>
            <person name="Schmutz J."/>
            <person name="Larimer F."/>
            <person name="Land M."/>
            <person name="Hauser L."/>
            <person name="Kyrpides N."/>
            <person name="Kim E."/>
            <person name="Boone D.R."/>
            <person name="Brockman F."/>
            <person name="Culley D."/>
            <person name="Ferry J."/>
            <person name="Gunsalus R."/>
            <person name="McInerney M.J."/>
            <person name="Morrison M."/>
            <person name="Plugge C."/>
            <person name="Rohlin L."/>
            <person name="Scholten J."/>
            <person name="Sieber J."/>
            <person name="Stams A.J.M."/>
            <person name="Worm P."/>
            <person name="Henstra A.M."/>
            <person name="Richardson P."/>
        </authorList>
    </citation>
    <scope>NUCLEOTIDE SEQUENCE [LARGE SCALE GENOMIC DNA]</scope>
    <source>
        <strain evidence="3">DSM 10017 / MPOB</strain>
    </source>
</reference>
<proteinExistence type="predicted"/>
<dbReference type="Gene3D" id="3.10.20.30">
    <property type="match status" value="1"/>
</dbReference>
<sequence>MQLRHGRTTNRDSSMALRVFLAATLRRYVPGYDGAVGCALEIRRGSCVRDVAKAFGVPEDEVKLILVNGIGSNWDTVLEGDERVALFPPVGGG</sequence>
<dbReference type="InParanoid" id="A0LHS3"/>
<dbReference type="Proteomes" id="UP000001784">
    <property type="component" value="Chromosome"/>
</dbReference>
<evidence type="ECO:0000313" key="2">
    <source>
        <dbReference type="EMBL" id="ABK16975.1"/>
    </source>
</evidence>
<evidence type="ECO:0000313" key="3">
    <source>
        <dbReference type="Proteomes" id="UP000001784"/>
    </source>
</evidence>
<dbReference type="SUPFAM" id="SSF54285">
    <property type="entry name" value="MoaD/ThiS"/>
    <property type="match status" value="1"/>
</dbReference>
<dbReference type="HOGENOM" id="CLU_114601_5_2_7"/>